<organism evidence="3 4">
    <name type="scientific">Paramormyrops kingsleyae</name>
    <dbReference type="NCBI Taxonomy" id="1676925"/>
    <lineage>
        <taxon>Eukaryota</taxon>
        <taxon>Metazoa</taxon>
        <taxon>Chordata</taxon>
        <taxon>Craniata</taxon>
        <taxon>Vertebrata</taxon>
        <taxon>Euteleostomi</taxon>
        <taxon>Actinopterygii</taxon>
        <taxon>Neopterygii</taxon>
        <taxon>Teleostei</taxon>
        <taxon>Osteoglossocephala</taxon>
        <taxon>Osteoglossomorpha</taxon>
        <taxon>Osteoglossiformes</taxon>
        <taxon>Mormyridae</taxon>
        <taxon>Paramormyrops</taxon>
    </lineage>
</organism>
<accession>A0A3B3T559</accession>
<dbReference type="AlphaFoldDB" id="A0A3B3T559"/>
<reference evidence="3" key="2">
    <citation type="submission" date="2025-09" db="UniProtKB">
        <authorList>
            <consortium name="Ensembl"/>
        </authorList>
    </citation>
    <scope>IDENTIFICATION</scope>
</reference>
<reference evidence="3" key="1">
    <citation type="submission" date="2025-08" db="UniProtKB">
        <authorList>
            <consortium name="Ensembl"/>
        </authorList>
    </citation>
    <scope>IDENTIFICATION</scope>
</reference>
<feature type="region of interest" description="Disordered" evidence="1">
    <location>
        <begin position="1"/>
        <end position="21"/>
    </location>
</feature>
<sequence length="102" mass="11902">MPHFSTATSRRREPFTRTPHKRKLHAFTQGLPVLQKESRHTGQIAILFMVLSLALTLMRFIYRHNGIHNLEELRATENVIASRRGEFARQGVVDESKQEFFI</sequence>
<evidence type="ECO:0000256" key="1">
    <source>
        <dbReference type="SAM" id="MobiDB-lite"/>
    </source>
</evidence>
<keyword evidence="2" id="KW-0812">Transmembrane</keyword>
<evidence type="ECO:0000313" key="4">
    <source>
        <dbReference type="Proteomes" id="UP000261540"/>
    </source>
</evidence>
<evidence type="ECO:0000313" key="3">
    <source>
        <dbReference type="Ensembl" id="ENSPKIP00000038272.1"/>
    </source>
</evidence>
<keyword evidence="4" id="KW-1185">Reference proteome</keyword>
<dbReference type="Proteomes" id="UP000261540">
    <property type="component" value="Unplaced"/>
</dbReference>
<proteinExistence type="predicted"/>
<name>A0A3B3T559_9TELE</name>
<keyword evidence="2" id="KW-0472">Membrane</keyword>
<keyword evidence="2" id="KW-1133">Transmembrane helix</keyword>
<evidence type="ECO:0000256" key="2">
    <source>
        <dbReference type="SAM" id="Phobius"/>
    </source>
</evidence>
<protein>
    <submittedName>
        <fullName evidence="3">Uncharacterized protein</fullName>
    </submittedName>
</protein>
<dbReference type="Ensembl" id="ENSPKIT00000019262.1">
    <property type="protein sequence ID" value="ENSPKIP00000038272.1"/>
    <property type="gene ID" value="ENSPKIG00000016116.1"/>
</dbReference>
<feature type="transmembrane region" description="Helical" evidence="2">
    <location>
        <begin position="44"/>
        <end position="62"/>
    </location>
</feature>